<evidence type="ECO:0000256" key="2">
    <source>
        <dbReference type="SAM" id="SignalP"/>
    </source>
</evidence>
<gene>
    <name evidence="4" type="ORF">H6A19_08475</name>
</gene>
<evidence type="ECO:0000313" key="4">
    <source>
        <dbReference type="EMBL" id="MBM6819370.1"/>
    </source>
</evidence>
<dbReference type="PROSITE" id="PS50983">
    <property type="entry name" value="FE_B12_PBP"/>
    <property type="match status" value="1"/>
</dbReference>
<feature type="signal peptide" evidence="2">
    <location>
        <begin position="1"/>
        <end position="27"/>
    </location>
</feature>
<proteinExistence type="inferred from homology"/>
<dbReference type="InterPro" id="IPR050902">
    <property type="entry name" value="ABC_Transporter_SBP"/>
</dbReference>
<comment type="caution">
    <text evidence="4">The sequence shown here is derived from an EMBL/GenBank/DDBJ whole genome shotgun (WGS) entry which is preliminary data.</text>
</comment>
<comment type="similarity">
    <text evidence="1">Belongs to the bacterial solute-binding protein 8 family.</text>
</comment>
<dbReference type="InterPro" id="IPR002491">
    <property type="entry name" value="ABC_transptr_periplasmic_BD"/>
</dbReference>
<dbReference type="EMBL" id="JACJLL010000043">
    <property type="protein sequence ID" value="MBM6819370.1"/>
    <property type="molecule type" value="Genomic_DNA"/>
</dbReference>
<dbReference type="PROSITE" id="PS51257">
    <property type="entry name" value="PROKAR_LIPOPROTEIN"/>
    <property type="match status" value="1"/>
</dbReference>
<name>A0ABS2FFP0_9CLOT</name>
<sequence>MKKFKKLTTILLSVMLILGLVSCGTSNQESGDVDSSVQSQKNNDSHYPVTITTYNYSKEPVEITFDKAPEKVVAIYQNSIETMLALGLENRIVAAAGLDHDVKDEYKEAFSKVNYLEEFTPSKETIIMEKPDFILGWYSLFDDKRLGDIDYWNESGVNTYISLNSGVAEERTIENEINDILNLGKIFNVEDKAQAIVDKITSTVNEVSSKVSNEEKQSAMVIEFYDDEIYTYGIKTLAGDMVTKLGAEVLNPEGGNIGAEDLIKLNPDCIFVSYMDMGDENIPVEEVNKVLENPAFASLSAVKNKRVYAIPLGEMYSSGIRTIDGINTFANGLYGNEE</sequence>
<evidence type="ECO:0000256" key="1">
    <source>
        <dbReference type="ARBA" id="ARBA00008814"/>
    </source>
</evidence>
<dbReference type="PANTHER" id="PTHR30535">
    <property type="entry name" value="VITAMIN B12-BINDING PROTEIN"/>
    <property type="match status" value="1"/>
</dbReference>
<dbReference type="PANTHER" id="PTHR30535:SF7">
    <property type="entry name" value="IRON(III) DICITRATE-BINDING PROTEIN"/>
    <property type="match status" value="1"/>
</dbReference>
<accession>A0ABS2FFP0</accession>
<evidence type="ECO:0000259" key="3">
    <source>
        <dbReference type="PROSITE" id="PS50983"/>
    </source>
</evidence>
<reference evidence="4 5" key="1">
    <citation type="journal article" date="2021" name="Sci. Rep.">
        <title>The distribution of antibiotic resistance genes in chicken gut microbiota commensals.</title>
        <authorList>
            <person name="Juricova H."/>
            <person name="Matiasovicova J."/>
            <person name="Kubasova T."/>
            <person name="Cejkova D."/>
            <person name="Rychlik I."/>
        </authorList>
    </citation>
    <scope>NUCLEOTIDE SEQUENCE [LARGE SCALE GENOMIC DNA]</scope>
    <source>
        <strain evidence="4 5">An435</strain>
    </source>
</reference>
<keyword evidence="5" id="KW-1185">Reference proteome</keyword>
<dbReference type="Gene3D" id="3.40.50.1980">
    <property type="entry name" value="Nitrogenase molybdenum iron protein domain"/>
    <property type="match status" value="2"/>
</dbReference>
<organism evidence="4 5">
    <name type="scientific">Clostridium saudiense</name>
    <dbReference type="NCBI Taxonomy" id="1414720"/>
    <lineage>
        <taxon>Bacteria</taxon>
        <taxon>Bacillati</taxon>
        <taxon>Bacillota</taxon>
        <taxon>Clostridia</taxon>
        <taxon>Eubacteriales</taxon>
        <taxon>Clostridiaceae</taxon>
        <taxon>Clostridium</taxon>
    </lineage>
</organism>
<feature type="chain" id="PRO_5045480832" evidence="2">
    <location>
        <begin position="28"/>
        <end position="338"/>
    </location>
</feature>
<dbReference type="Pfam" id="PF01497">
    <property type="entry name" value="Peripla_BP_2"/>
    <property type="match status" value="1"/>
</dbReference>
<dbReference type="RefSeq" id="WP_148324865.1">
    <property type="nucleotide sequence ID" value="NZ_JACJLL010000043.1"/>
</dbReference>
<dbReference type="Proteomes" id="UP000767334">
    <property type="component" value="Unassembled WGS sequence"/>
</dbReference>
<protein>
    <submittedName>
        <fullName evidence="4">ABC transporter substrate-binding protein</fullName>
    </submittedName>
</protein>
<keyword evidence="2" id="KW-0732">Signal</keyword>
<dbReference type="SUPFAM" id="SSF53807">
    <property type="entry name" value="Helical backbone' metal receptor"/>
    <property type="match status" value="1"/>
</dbReference>
<feature type="domain" description="Fe/B12 periplasmic-binding" evidence="3">
    <location>
        <begin position="71"/>
        <end position="337"/>
    </location>
</feature>
<evidence type="ECO:0000313" key="5">
    <source>
        <dbReference type="Proteomes" id="UP000767334"/>
    </source>
</evidence>